<keyword evidence="4" id="KW-1185">Reference proteome</keyword>
<dbReference type="GO" id="GO:0016831">
    <property type="term" value="F:carboxy-lyase activity"/>
    <property type="evidence" value="ECO:0007669"/>
    <property type="project" value="InterPro"/>
</dbReference>
<evidence type="ECO:0000313" key="4">
    <source>
        <dbReference type="Proteomes" id="UP000253919"/>
    </source>
</evidence>
<organism evidence="3 4">
    <name type="scientific">Adhaeribacter pallidiroseus</name>
    <dbReference type="NCBI Taxonomy" id="2072847"/>
    <lineage>
        <taxon>Bacteria</taxon>
        <taxon>Pseudomonadati</taxon>
        <taxon>Bacteroidota</taxon>
        <taxon>Cytophagia</taxon>
        <taxon>Cytophagales</taxon>
        <taxon>Hymenobacteraceae</taxon>
        <taxon>Adhaeribacter</taxon>
    </lineage>
</organism>
<dbReference type="GO" id="GO:0016787">
    <property type="term" value="F:hydrolase activity"/>
    <property type="evidence" value="ECO:0007669"/>
    <property type="project" value="InterPro"/>
</dbReference>
<feature type="domain" description="Amidohydrolase-related" evidence="2">
    <location>
        <begin position="122"/>
        <end position="357"/>
    </location>
</feature>
<dbReference type="InterPro" id="IPR006680">
    <property type="entry name" value="Amidohydro-rel"/>
</dbReference>
<dbReference type="Gene3D" id="3.20.20.140">
    <property type="entry name" value="Metal-dependent hydrolases"/>
    <property type="match status" value="1"/>
</dbReference>
<dbReference type="EMBL" id="QASA01000001">
    <property type="protein sequence ID" value="RDC62042.1"/>
    <property type="molecule type" value="Genomic_DNA"/>
</dbReference>
<evidence type="ECO:0000259" key="2">
    <source>
        <dbReference type="Pfam" id="PF04909"/>
    </source>
</evidence>
<comment type="caution">
    <text evidence="3">The sequence shown here is derived from an EMBL/GenBank/DDBJ whole genome shotgun (WGS) entry which is preliminary data.</text>
</comment>
<protein>
    <recommendedName>
        <fullName evidence="2">Amidohydrolase-related domain-containing protein</fullName>
    </recommendedName>
</protein>
<reference evidence="3 4" key="1">
    <citation type="submission" date="2018-04" db="EMBL/GenBank/DDBJ databases">
        <title>Adhaeribacter sp. HMF7616 genome sequencing and assembly.</title>
        <authorList>
            <person name="Kang H."/>
            <person name="Kang J."/>
            <person name="Cha I."/>
            <person name="Kim H."/>
            <person name="Joh K."/>
        </authorList>
    </citation>
    <scope>NUCLEOTIDE SEQUENCE [LARGE SCALE GENOMIC DNA]</scope>
    <source>
        <strain evidence="3 4">HMF7616</strain>
    </source>
</reference>
<evidence type="ECO:0000313" key="3">
    <source>
        <dbReference type="EMBL" id="RDC62042.1"/>
    </source>
</evidence>
<dbReference type="Pfam" id="PF04909">
    <property type="entry name" value="Amidohydro_2"/>
    <property type="match status" value="1"/>
</dbReference>
<evidence type="ECO:0000256" key="1">
    <source>
        <dbReference type="ARBA" id="ARBA00023239"/>
    </source>
</evidence>
<sequence length="359" mass="41388">MIKNTTLLLAFLVVIGRTSVAQDLDKLLLKDYRPQSIYKIPITRVPKAKYPVIDLHSHPYAKSDTEIAEWVKTMDQVGVEKTVILSYSTGARFDSIQKAYRKYGNRFEVWCGFDFTGKDKTGWSKKAVKELERCFKAGARGVGELGDKGLGEFYSLPTPGYGLHMDDPRMKPLLQKCAELKMPISIHVAEPYWMYEPMDSTNDGLMNAYQWKIDKTKPGLIGHAELVKTLENAARDNPKTTFVACHFANTEYDLSILGNLFDKYPNLYADIAARYGEVAPIPRYMQTFFKKYQDRLVYGTDMGTSPKMYETTFRILETSDEHFYEFHQFSYHWPLNGFNLDNDTLRKVYRDNALKILMK</sequence>
<dbReference type="Proteomes" id="UP000253919">
    <property type="component" value="Unassembled WGS sequence"/>
</dbReference>
<gene>
    <name evidence="3" type="ORF">AHMF7616_00633</name>
</gene>
<accession>A0A369QC74</accession>
<dbReference type="OrthoDB" id="644687at2"/>
<dbReference type="InterPro" id="IPR032466">
    <property type="entry name" value="Metal_Hydrolase"/>
</dbReference>
<dbReference type="RefSeq" id="WP_115371545.1">
    <property type="nucleotide sequence ID" value="NZ_QASA01000001.1"/>
</dbReference>
<dbReference type="AlphaFoldDB" id="A0A369QC74"/>
<name>A0A369QC74_9BACT</name>
<dbReference type="PANTHER" id="PTHR21240">
    <property type="entry name" value="2-AMINO-3-CARBOXYLMUCONATE-6-SEMIALDEHYDE DECARBOXYLASE"/>
    <property type="match status" value="1"/>
</dbReference>
<dbReference type="PANTHER" id="PTHR21240:SF28">
    <property type="entry name" value="ISO-OROTATE DECARBOXYLASE (EUROFUNG)"/>
    <property type="match status" value="1"/>
</dbReference>
<dbReference type="InterPro" id="IPR032465">
    <property type="entry name" value="ACMSD"/>
</dbReference>
<keyword evidence="1" id="KW-0456">Lyase</keyword>
<dbReference type="GO" id="GO:0019748">
    <property type="term" value="P:secondary metabolic process"/>
    <property type="evidence" value="ECO:0007669"/>
    <property type="project" value="TreeGrafter"/>
</dbReference>
<dbReference type="GO" id="GO:0005737">
    <property type="term" value="C:cytoplasm"/>
    <property type="evidence" value="ECO:0007669"/>
    <property type="project" value="TreeGrafter"/>
</dbReference>
<proteinExistence type="predicted"/>
<dbReference type="SUPFAM" id="SSF51556">
    <property type="entry name" value="Metallo-dependent hydrolases"/>
    <property type="match status" value="1"/>
</dbReference>